<evidence type="ECO:0000259" key="3">
    <source>
        <dbReference type="SMART" id="SM00903"/>
    </source>
</evidence>
<dbReference type="PANTHER" id="PTHR30466:SF11">
    <property type="entry name" value="FLAVIN-DEPENDENT MONOOXYGENASE, REDUCTASE SUBUNIT HSAB"/>
    <property type="match status" value="1"/>
</dbReference>
<reference evidence="5" key="1">
    <citation type="submission" date="2024-04" db="EMBL/GenBank/DDBJ databases">
        <title>Phylogenomic analyses of a clade within the roseobacter group suggest taxonomic reassignments of species of the genera Aestuariivita, Citreicella, Loktanella, Nautella, Pelagibaca, Ruegeria, Thalassobius, Thiobacimonas and Tropicibacter, and the proposal o.</title>
        <authorList>
            <person name="Jeon C.O."/>
        </authorList>
    </citation>
    <scope>NUCLEOTIDE SEQUENCE [LARGE SCALE GENOMIC DNA]</scope>
    <source>
        <strain evidence="5">SS1-5</strain>
    </source>
</reference>
<dbReference type="Proteomes" id="UP001470809">
    <property type="component" value="Chromosome"/>
</dbReference>
<dbReference type="PANTHER" id="PTHR30466">
    <property type="entry name" value="FLAVIN REDUCTASE"/>
    <property type="match status" value="1"/>
</dbReference>
<dbReference type="EMBL" id="CP151767">
    <property type="protein sequence ID" value="WZU66812.1"/>
    <property type="molecule type" value="Genomic_DNA"/>
</dbReference>
<dbReference type="GO" id="GO:0042602">
    <property type="term" value="F:riboflavin reductase (NADPH) activity"/>
    <property type="evidence" value="ECO:0007669"/>
    <property type="project" value="TreeGrafter"/>
</dbReference>
<comment type="similarity">
    <text evidence="1">Belongs to the non-flavoprotein flavin reductase family.</text>
</comment>
<dbReference type="AlphaFoldDB" id="A0AAN0NI26"/>
<protein>
    <submittedName>
        <fullName evidence="4">Flavin reductase family protein</fullName>
        <ecNumber evidence="4">1.5.1.-</ecNumber>
    </submittedName>
</protein>
<evidence type="ECO:0000256" key="1">
    <source>
        <dbReference type="ARBA" id="ARBA00008898"/>
    </source>
</evidence>
<gene>
    <name evidence="4" type="ORF">AABB31_17680</name>
</gene>
<keyword evidence="2 4" id="KW-0560">Oxidoreductase</keyword>
<dbReference type="SUPFAM" id="SSF50475">
    <property type="entry name" value="FMN-binding split barrel"/>
    <property type="match status" value="1"/>
</dbReference>
<dbReference type="Pfam" id="PF01613">
    <property type="entry name" value="Flavin_Reduct"/>
    <property type="match status" value="1"/>
</dbReference>
<dbReference type="GO" id="GO:0010181">
    <property type="term" value="F:FMN binding"/>
    <property type="evidence" value="ECO:0007669"/>
    <property type="project" value="InterPro"/>
</dbReference>
<dbReference type="RefSeq" id="WP_342076132.1">
    <property type="nucleotide sequence ID" value="NZ_CP151767.2"/>
</dbReference>
<organism evidence="4 5">
    <name type="scientific">Yoonia rhodophyticola</name>
    <dbReference type="NCBI Taxonomy" id="3137370"/>
    <lineage>
        <taxon>Bacteria</taxon>
        <taxon>Pseudomonadati</taxon>
        <taxon>Pseudomonadota</taxon>
        <taxon>Alphaproteobacteria</taxon>
        <taxon>Rhodobacterales</taxon>
        <taxon>Paracoccaceae</taxon>
        <taxon>Yoonia</taxon>
    </lineage>
</organism>
<dbReference type="InterPro" id="IPR050268">
    <property type="entry name" value="NADH-dep_flavin_reductase"/>
</dbReference>
<dbReference type="InterPro" id="IPR002563">
    <property type="entry name" value="Flavin_Rdtase-like_dom"/>
</dbReference>
<keyword evidence="5" id="KW-1185">Reference proteome</keyword>
<sequence>MDAGTLATFDPSSDSDSFRGALGTFVTGVTVVTTDSPEGPVAIVANSFASVSLDPPLILWSPAKASKRFEHFAGSRRFAVHVLGADQRDVCAAILRSKTAIGQIPMHLSHCGMPIIEGALATFECNLHATHDAGDHVIVVGQVTKAHHRGGAPLVFHAGQYGAFIEHDDDDSV</sequence>
<dbReference type="KEGG" id="yrh:AABB31_17680"/>
<accession>A0AAN0NI26</accession>
<dbReference type="EC" id="1.5.1.-" evidence="4"/>
<feature type="domain" description="Flavin reductase like" evidence="3">
    <location>
        <begin position="22"/>
        <end position="163"/>
    </location>
</feature>
<dbReference type="SMART" id="SM00903">
    <property type="entry name" value="Flavin_Reduct"/>
    <property type="match status" value="1"/>
</dbReference>
<evidence type="ECO:0000256" key="2">
    <source>
        <dbReference type="ARBA" id="ARBA00023002"/>
    </source>
</evidence>
<evidence type="ECO:0000313" key="5">
    <source>
        <dbReference type="Proteomes" id="UP001470809"/>
    </source>
</evidence>
<name>A0AAN0NI26_9RHOB</name>
<reference evidence="4 5" key="2">
    <citation type="submission" date="2024-08" db="EMBL/GenBank/DDBJ databases">
        <title>Phylogenomic analyses of a clade within the roseobacter group suggest taxonomic reassignments of species of the genera Aestuariivita, Citreicella, Loktanella, Nautella, Pelagibaca, Ruegeria, Thalassobius, Thiobacimonas and Tropicibacter, and the proposal o.</title>
        <authorList>
            <person name="Jeon C.O."/>
        </authorList>
    </citation>
    <scope>NUCLEOTIDE SEQUENCE [LARGE SCALE GENOMIC DNA]</scope>
    <source>
        <strain evidence="4 5">SS1-5</strain>
    </source>
</reference>
<dbReference type="Gene3D" id="2.30.110.10">
    <property type="entry name" value="Electron Transport, Fmn-binding Protein, Chain A"/>
    <property type="match status" value="1"/>
</dbReference>
<evidence type="ECO:0000313" key="4">
    <source>
        <dbReference type="EMBL" id="WZU66812.1"/>
    </source>
</evidence>
<proteinExistence type="inferred from homology"/>
<dbReference type="InterPro" id="IPR012349">
    <property type="entry name" value="Split_barrel_FMN-bd"/>
</dbReference>